<organism evidence="6 7">
    <name type="scientific">Ruficoccus amylovorans</name>
    <dbReference type="NCBI Taxonomy" id="1804625"/>
    <lineage>
        <taxon>Bacteria</taxon>
        <taxon>Pseudomonadati</taxon>
        <taxon>Verrucomicrobiota</taxon>
        <taxon>Opitutia</taxon>
        <taxon>Puniceicoccales</taxon>
        <taxon>Cerasicoccaceae</taxon>
        <taxon>Ruficoccus</taxon>
    </lineage>
</organism>
<dbReference type="InterPro" id="IPR015421">
    <property type="entry name" value="PyrdxlP-dep_Trfase_major"/>
</dbReference>
<gene>
    <name evidence="6" type="ORF">H5P28_07555</name>
</gene>
<feature type="modified residue" description="N6-(pyridoxal phosphate)lysine" evidence="4">
    <location>
        <position position="189"/>
    </location>
</feature>
<evidence type="ECO:0000256" key="1">
    <source>
        <dbReference type="ARBA" id="ARBA00022898"/>
    </source>
</evidence>
<keyword evidence="6" id="KW-0032">Aminotransferase</keyword>
<feature type="active site" description="Proton acceptor" evidence="3">
    <location>
        <position position="189"/>
    </location>
</feature>
<dbReference type="PANTHER" id="PTHR30244:SF36">
    <property type="entry name" value="3-OXO-GLUCOSE-6-PHOSPHATE:GLUTAMATE AMINOTRANSFERASE"/>
    <property type="match status" value="1"/>
</dbReference>
<evidence type="ECO:0000256" key="3">
    <source>
        <dbReference type="PIRSR" id="PIRSR000390-1"/>
    </source>
</evidence>
<dbReference type="Gene3D" id="3.90.1150.10">
    <property type="entry name" value="Aspartate Aminotransferase, domain 1"/>
    <property type="match status" value="1"/>
</dbReference>
<dbReference type="SUPFAM" id="SSF53383">
    <property type="entry name" value="PLP-dependent transferases"/>
    <property type="match status" value="1"/>
</dbReference>
<dbReference type="Proteomes" id="UP000546464">
    <property type="component" value="Unassembled WGS sequence"/>
</dbReference>
<dbReference type="GO" id="GO:0008483">
    <property type="term" value="F:transaminase activity"/>
    <property type="evidence" value="ECO:0007669"/>
    <property type="project" value="UniProtKB-KW"/>
</dbReference>
<dbReference type="InterPro" id="IPR000653">
    <property type="entry name" value="DegT/StrS_aminotransferase"/>
</dbReference>
<sequence length="369" mass="40020">MSQPFVPPLDLQSLLSPHREAIAAAVAEVIDSCHYVLGPKVEAFEEAFAAYSESAHCIGVNSGTSALHLATRLLDIGPGDEVITTPYTFASSAWCASYQGATPVFVDIDPATFCIDPAAVEAAVTPRTKAIVAVHLYGHPCEMDALKAICQKHDLALIEDAAQAHGARYKGKRVGAIGDMGCFSFYPTKNLPCAGEGGALTTDCDKLAARGRSLRNHGSTVRYFHEEVGYNYRMEAIQGAVLGVLLPNLEGWTEARRRLAHRYHELLDGLPLQLPREAEGCESVYHLYTVLAPERDKLIATLKEQGVGTSNHYPRAMHLQPCYADLGYKEGSLPAAERAAREAVNLPMFPTMTLEQQDTVCAALRAYFG</sequence>
<dbReference type="GO" id="GO:0030170">
    <property type="term" value="F:pyridoxal phosphate binding"/>
    <property type="evidence" value="ECO:0007669"/>
    <property type="project" value="UniProtKB-ARBA"/>
</dbReference>
<evidence type="ECO:0000256" key="5">
    <source>
        <dbReference type="RuleBase" id="RU004508"/>
    </source>
</evidence>
<keyword evidence="7" id="KW-1185">Reference proteome</keyword>
<keyword evidence="6" id="KW-0808">Transferase</keyword>
<dbReference type="AlphaFoldDB" id="A0A842HEW7"/>
<dbReference type="InterPro" id="IPR015422">
    <property type="entry name" value="PyrdxlP-dep_Trfase_small"/>
</dbReference>
<dbReference type="PIRSF" id="PIRSF000390">
    <property type="entry name" value="PLP_StrS"/>
    <property type="match status" value="1"/>
</dbReference>
<keyword evidence="1 4" id="KW-0663">Pyridoxal phosphate</keyword>
<accession>A0A842HEW7</accession>
<evidence type="ECO:0000256" key="4">
    <source>
        <dbReference type="PIRSR" id="PIRSR000390-2"/>
    </source>
</evidence>
<proteinExistence type="inferred from homology"/>
<dbReference type="CDD" id="cd00616">
    <property type="entry name" value="AHBA_syn"/>
    <property type="match status" value="1"/>
</dbReference>
<reference evidence="6 7" key="1">
    <citation type="submission" date="2020-07" db="EMBL/GenBank/DDBJ databases">
        <authorList>
            <person name="Feng X."/>
        </authorList>
    </citation>
    <scope>NUCLEOTIDE SEQUENCE [LARGE SCALE GENOMIC DNA]</scope>
    <source>
        <strain evidence="6 7">JCM31066</strain>
    </source>
</reference>
<dbReference type="GO" id="GO:0000271">
    <property type="term" value="P:polysaccharide biosynthetic process"/>
    <property type="evidence" value="ECO:0007669"/>
    <property type="project" value="TreeGrafter"/>
</dbReference>
<dbReference type="Gene3D" id="3.40.640.10">
    <property type="entry name" value="Type I PLP-dependent aspartate aminotransferase-like (Major domain)"/>
    <property type="match status" value="1"/>
</dbReference>
<evidence type="ECO:0000313" key="6">
    <source>
        <dbReference type="EMBL" id="MBC2594117.1"/>
    </source>
</evidence>
<dbReference type="FunFam" id="3.40.640.10:FF:000089">
    <property type="entry name" value="Aminotransferase, DegT/DnrJ/EryC1/StrS family"/>
    <property type="match status" value="1"/>
</dbReference>
<comment type="similarity">
    <text evidence="2 5">Belongs to the DegT/DnrJ/EryC1 family.</text>
</comment>
<dbReference type="PANTHER" id="PTHR30244">
    <property type="entry name" value="TRANSAMINASE"/>
    <property type="match status" value="1"/>
</dbReference>
<dbReference type="EMBL" id="JACHVB010000020">
    <property type="protein sequence ID" value="MBC2594117.1"/>
    <property type="molecule type" value="Genomic_DNA"/>
</dbReference>
<protein>
    <submittedName>
        <fullName evidence="6">DegT/DnrJ/EryC1/StrS family aminotransferase</fullName>
    </submittedName>
</protein>
<name>A0A842HEW7_9BACT</name>
<evidence type="ECO:0000256" key="2">
    <source>
        <dbReference type="ARBA" id="ARBA00037999"/>
    </source>
</evidence>
<dbReference type="Pfam" id="PF01041">
    <property type="entry name" value="DegT_DnrJ_EryC1"/>
    <property type="match status" value="1"/>
</dbReference>
<dbReference type="InterPro" id="IPR015424">
    <property type="entry name" value="PyrdxlP-dep_Trfase"/>
</dbReference>
<comment type="caution">
    <text evidence="6">The sequence shown here is derived from an EMBL/GenBank/DDBJ whole genome shotgun (WGS) entry which is preliminary data.</text>
</comment>
<evidence type="ECO:0000313" key="7">
    <source>
        <dbReference type="Proteomes" id="UP000546464"/>
    </source>
</evidence>
<dbReference type="RefSeq" id="WP_185675099.1">
    <property type="nucleotide sequence ID" value="NZ_JACHVB010000020.1"/>
</dbReference>